<sequence length="88" mass="9763">VGTTRNAPMNLEFGVGDEVALATDGLFNYPYLDGWLGDVLLGRLRRSALRESLHELLVASLDDAGRHNKPLDDVTVLTIYHSYRHVKG</sequence>
<dbReference type="AlphaFoldDB" id="A0A0F9AI46"/>
<reference evidence="2" key="1">
    <citation type="journal article" date="2015" name="Nature">
        <title>Complex archaea that bridge the gap between prokaryotes and eukaryotes.</title>
        <authorList>
            <person name="Spang A."/>
            <person name="Saw J.H."/>
            <person name="Jorgensen S.L."/>
            <person name="Zaremba-Niedzwiedzka K."/>
            <person name="Martijn J."/>
            <person name="Lind A.E."/>
            <person name="van Eijk R."/>
            <person name="Schleper C."/>
            <person name="Guy L."/>
            <person name="Ettema T.J."/>
        </authorList>
    </citation>
    <scope>NUCLEOTIDE SEQUENCE</scope>
</reference>
<feature type="non-terminal residue" evidence="2">
    <location>
        <position position="1"/>
    </location>
</feature>
<gene>
    <name evidence="2" type="ORF">LCGC14_2569370</name>
</gene>
<proteinExistence type="predicted"/>
<dbReference type="EMBL" id="LAZR01042620">
    <property type="protein sequence ID" value="KKL09085.1"/>
    <property type="molecule type" value="Genomic_DNA"/>
</dbReference>
<dbReference type="InterPro" id="IPR001932">
    <property type="entry name" value="PPM-type_phosphatase-like_dom"/>
</dbReference>
<feature type="domain" description="PPM-type phosphatase" evidence="1">
    <location>
        <begin position="10"/>
        <end position="79"/>
    </location>
</feature>
<evidence type="ECO:0000259" key="1">
    <source>
        <dbReference type="Pfam" id="PF07228"/>
    </source>
</evidence>
<evidence type="ECO:0000313" key="2">
    <source>
        <dbReference type="EMBL" id="KKL09085.1"/>
    </source>
</evidence>
<name>A0A0F9AI46_9ZZZZ</name>
<comment type="caution">
    <text evidence="2">The sequence shown here is derived from an EMBL/GenBank/DDBJ whole genome shotgun (WGS) entry which is preliminary data.</text>
</comment>
<organism evidence="2">
    <name type="scientific">marine sediment metagenome</name>
    <dbReference type="NCBI Taxonomy" id="412755"/>
    <lineage>
        <taxon>unclassified sequences</taxon>
        <taxon>metagenomes</taxon>
        <taxon>ecological metagenomes</taxon>
    </lineage>
</organism>
<dbReference type="Pfam" id="PF07228">
    <property type="entry name" value="SpoIIE"/>
    <property type="match status" value="1"/>
</dbReference>
<accession>A0A0F9AI46</accession>
<protein>
    <recommendedName>
        <fullName evidence="1">PPM-type phosphatase domain-containing protein</fullName>
    </recommendedName>
</protein>